<dbReference type="Proteomes" id="UP000053989">
    <property type="component" value="Unassembled WGS sequence"/>
</dbReference>
<keyword evidence="2" id="KW-1185">Reference proteome</keyword>
<dbReference type="InParanoid" id="A0A0C2Z158"/>
<gene>
    <name evidence="1" type="ORF">SCLCIDRAFT_81784</name>
</gene>
<sequence length="55" mass="6200">EVMRHIQSVIKEATIPSWVRSVPKDFGEAKAGTLKADEWCMLATIYLPLALVSLW</sequence>
<organism evidence="1 2">
    <name type="scientific">Scleroderma citrinum Foug A</name>
    <dbReference type="NCBI Taxonomy" id="1036808"/>
    <lineage>
        <taxon>Eukaryota</taxon>
        <taxon>Fungi</taxon>
        <taxon>Dikarya</taxon>
        <taxon>Basidiomycota</taxon>
        <taxon>Agaricomycotina</taxon>
        <taxon>Agaricomycetes</taxon>
        <taxon>Agaricomycetidae</taxon>
        <taxon>Boletales</taxon>
        <taxon>Sclerodermatineae</taxon>
        <taxon>Sclerodermataceae</taxon>
        <taxon>Scleroderma</taxon>
    </lineage>
</organism>
<protein>
    <submittedName>
        <fullName evidence="1">Uncharacterized protein</fullName>
    </submittedName>
</protein>
<dbReference type="OrthoDB" id="3247418at2759"/>
<evidence type="ECO:0000313" key="2">
    <source>
        <dbReference type="Proteomes" id="UP000053989"/>
    </source>
</evidence>
<evidence type="ECO:0000313" key="1">
    <source>
        <dbReference type="EMBL" id="KIM55558.1"/>
    </source>
</evidence>
<proteinExistence type="predicted"/>
<dbReference type="EMBL" id="KN822132">
    <property type="protein sequence ID" value="KIM55558.1"/>
    <property type="molecule type" value="Genomic_DNA"/>
</dbReference>
<name>A0A0C2Z158_9AGAM</name>
<feature type="non-terminal residue" evidence="1">
    <location>
        <position position="1"/>
    </location>
</feature>
<dbReference type="AlphaFoldDB" id="A0A0C2Z158"/>
<dbReference type="HOGENOM" id="CLU_204787_0_0_1"/>
<dbReference type="STRING" id="1036808.A0A0C2Z158"/>
<reference evidence="1 2" key="1">
    <citation type="submission" date="2014-04" db="EMBL/GenBank/DDBJ databases">
        <authorList>
            <consortium name="DOE Joint Genome Institute"/>
            <person name="Kuo A."/>
            <person name="Kohler A."/>
            <person name="Nagy L.G."/>
            <person name="Floudas D."/>
            <person name="Copeland A."/>
            <person name="Barry K.W."/>
            <person name="Cichocki N."/>
            <person name="Veneault-Fourrey C."/>
            <person name="LaButti K."/>
            <person name="Lindquist E.A."/>
            <person name="Lipzen A."/>
            <person name="Lundell T."/>
            <person name="Morin E."/>
            <person name="Murat C."/>
            <person name="Sun H."/>
            <person name="Tunlid A."/>
            <person name="Henrissat B."/>
            <person name="Grigoriev I.V."/>
            <person name="Hibbett D.S."/>
            <person name="Martin F."/>
            <person name="Nordberg H.P."/>
            <person name="Cantor M.N."/>
            <person name="Hua S.X."/>
        </authorList>
    </citation>
    <scope>NUCLEOTIDE SEQUENCE [LARGE SCALE GENOMIC DNA]</scope>
    <source>
        <strain evidence="1 2">Foug A</strain>
    </source>
</reference>
<accession>A0A0C2Z158</accession>
<feature type="non-terminal residue" evidence="1">
    <location>
        <position position="55"/>
    </location>
</feature>
<reference evidence="2" key="2">
    <citation type="submission" date="2015-01" db="EMBL/GenBank/DDBJ databases">
        <title>Evolutionary Origins and Diversification of the Mycorrhizal Mutualists.</title>
        <authorList>
            <consortium name="DOE Joint Genome Institute"/>
            <consortium name="Mycorrhizal Genomics Consortium"/>
            <person name="Kohler A."/>
            <person name="Kuo A."/>
            <person name="Nagy L.G."/>
            <person name="Floudas D."/>
            <person name="Copeland A."/>
            <person name="Barry K.W."/>
            <person name="Cichocki N."/>
            <person name="Veneault-Fourrey C."/>
            <person name="LaButti K."/>
            <person name="Lindquist E.A."/>
            <person name="Lipzen A."/>
            <person name="Lundell T."/>
            <person name="Morin E."/>
            <person name="Murat C."/>
            <person name="Riley R."/>
            <person name="Ohm R."/>
            <person name="Sun H."/>
            <person name="Tunlid A."/>
            <person name="Henrissat B."/>
            <person name="Grigoriev I.V."/>
            <person name="Hibbett D.S."/>
            <person name="Martin F."/>
        </authorList>
    </citation>
    <scope>NUCLEOTIDE SEQUENCE [LARGE SCALE GENOMIC DNA]</scope>
    <source>
        <strain evidence="2">Foug A</strain>
    </source>
</reference>